<dbReference type="RefSeq" id="WP_090696066.1">
    <property type="nucleotide sequence ID" value="NZ_FNCJ01000047.1"/>
</dbReference>
<reference evidence="1 2" key="1">
    <citation type="submission" date="2016-10" db="EMBL/GenBank/DDBJ databases">
        <authorList>
            <person name="de Groot N.N."/>
        </authorList>
    </citation>
    <scope>NUCLEOTIDE SEQUENCE [LARGE SCALE GENOMIC DNA]</scope>
    <source>
        <strain evidence="1 2">LMG 2247</strain>
    </source>
</reference>
<name>A0A1G8PDT3_9BURK</name>
<evidence type="ECO:0000313" key="2">
    <source>
        <dbReference type="Proteomes" id="UP000199706"/>
    </source>
</evidence>
<organism evidence="1 2">
    <name type="scientific">Paraburkholderia phenazinium</name>
    <dbReference type="NCBI Taxonomy" id="60549"/>
    <lineage>
        <taxon>Bacteria</taxon>
        <taxon>Pseudomonadati</taxon>
        <taxon>Pseudomonadota</taxon>
        <taxon>Betaproteobacteria</taxon>
        <taxon>Burkholderiales</taxon>
        <taxon>Burkholderiaceae</taxon>
        <taxon>Paraburkholderia</taxon>
    </lineage>
</organism>
<dbReference type="AlphaFoldDB" id="A0A1G8PDT3"/>
<accession>A0A1G8PDT3</accession>
<evidence type="ECO:0000313" key="1">
    <source>
        <dbReference type="EMBL" id="SDI90731.1"/>
    </source>
</evidence>
<proteinExistence type="predicted"/>
<dbReference type="Proteomes" id="UP000199706">
    <property type="component" value="Unassembled WGS sequence"/>
</dbReference>
<sequence>MRHFIVAAAIAAHPFGVRKATVAGALVALTGHTHAGLMGEQRTVAVAIDLAAVATAANDDLRPATGADKEAG</sequence>
<protein>
    <submittedName>
        <fullName evidence="1">Uncharacterized protein</fullName>
    </submittedName>
</protein>
<dbReference type="EMBL" id="FNCJ01000047">
    <property type="protein sequence ID" value="SDI90731.1"/>
    <property type="molecule type" value="Genomic_DNA"/>
</dbReference>
<dbReference type="OrthoDB" id="9106117at2"/>
<gene>
    <name evidence="1" type="ORF">SAMN05216466_1471</name>
</gene>